<name>A0AAD4IF95_9PLEO</name>
<dbReference type="AlphaFoldDB" id="A0AAD4IF95"/>
<protein>
    <submittedName>
        <fullName evidence="2">Uncharacterized protein</fullName>
    </submittedName>
</protein>
<feature type="signal peptide" evidence="1">
    <location>
        <begin position="1"/>
        <end position="20"/>
    </location>
</feature>
<sequence length="162" mass="18617">MIHLSTILVWVFGLLVAVAASPVAQSPAFGDIQLPEYDGSIQLVLREMLDNNFWFLFQGPFGVAVKLCEHDHRFHSPGMWVHPGPADVNHPPFPTQIEIKVKIGNREDCWYLNDGKGNAGRLQCGYPYDLWYDFKRDPQWDKPTEQCAHNGMRAHRAFYVEY</sequence>
<evidence type="ECO:0000313" key="2">
    <source>
        <dbReference type="EMBL" id="KAG9193691.1"/>
    </source>
</evidence>
<accession>A0AAD4IF95</accession>
<evidence type="ECO:0000256" key="1">
    <source>
        <dbReference type="SAM" id="SignalP"/>
    </source>
</evidence>
<gene>
    <name evidence="2" type="ORF">G6011_03726</name>
</gene>
<dbReference type="Proteomes" id="UP001199106">
    <property type="component" value="Unassembled WGS sequence"/>
</dbReference>
<keyword evidence="3" id="KW-1185">Reference proteome</keyword>
<organism evidence="2 3">
    <name type="scientific">Alternaria panax</name>
    <dbReference type="NCBI Taxonomy" id="48097"/>
    <lineage>
        <taxon>Eukaryota</taxon>
        <taxon>Fungi</taxon>
        <taxon>Dikarya</taxon>
        <taxon>Ascomycota</taxon>
        <taxon>Pezizomycotina</taxon>
        <taxon>Dothideomycetes</taxon>
        <taxon>Pleosporomycetidae</taxon>
        <taxon>Pleosporales</taxon>
        <taxon>Pleosporineae</taxon>
        <taxon>Pleosporaceae</taxon>
        <taxon>Alternaria</taxon>
        <taxon>Alternaria sect. Panax</taxon>
    </lineage>
</organism>
<reference evidence="2" key="1">
    <citation type="submission" date="2021-07" db="EMBL/GenBank/DDBJ databases">
        <title>Genome Resource of American Ginseng Black Spot Pathogen Alternaria panax.</title>
        <authorList>
            <person name="Qiu C."/>
            <person name="Wang W."/>
            <person name="Liu Z."/>
        </authorList>
    </citation>
    <scope>NUCLEOTIDE SEQUENCE</scope>
    <source>
        <strain evidence="2">BNCC115425</strain>
    </source>
</reference>
<comment type="caution">
    <text evidence="2">The sequence shown here is derived from an EMBL/GenBank/DDBJ whole genome shotgun (WGS) entry which is preliminary data.</text>
</comment>
<proteinExistence type="predicted"/>
<keyword evidence="1" id="KW-0732">Signal</keyword>
<dbReference type="EMBL" id="JAANER010000002">
    <property type="protein sequence ID" value="KAG9193691.1"/>
    <property type="molecule type" value="Genomic_DNA"/>
</dbReference>
<evidence type="ECO:0000313" key="3">
    <source>
        <dbReference type="Proteomes" id="UP001199106"/>
    </source>
</evidence>
<feature type="chain" id="PRO_5042245923" evidence="1">
    <location>
        <begin position="21"/>
        <end position="162"/>
    </location>
</feature>